<organism evidence="1 2">
    <name type="scientific">Petrolisthes manimaculis</name>
    <dbReference type="NCBI Taxonomy" id="1843537"/>
    <lineage>
        <taxon>Eukaryota</taxon>
        <taxon>Metazoa</taxon>
        <taxon>Ecdysozoa</taxon>
        <taxon>Arthropoda</taxon>
        <taxon>Crustacea</taxon>
        <taxon>Multicrustacea</taxon>
        <taxon>Malacostraca</taxon>
        <taxon>Eumalacostraca</taxon>
        <taxon>Eucarida</taxon>
        <taxon>Decapoda</taxon>
        <taxon>Pleocyemata</taxon>
        <taxon>Anomura</taxon>
        <taxon>Galatheoidea</taxon>
        <taxon>Porcellanidae</taxon>
        <taxon>Petrolisthes</taxon>
    </lineage>
</organism>
<gene>
    <name evidence="1" type="ORF">Pmani_021869</name>
</gene>
<keyword evidence="2" id="KW-1185">Reference proteome</keyword>
<name>A0AAE1U192_9EUCA</name>
<dbReference type="AlphaFoldDB" id="A0AAE1U192"/>
<comment type="caution">
    <text evidence="1">The sequence shown here is derived from an EMBL/GenBank/DDBJ whole genome shotgun (WGS) entry which is preliminary data.</text>
</comment>
<reference evidence="1" key="1">
    <citation type="submission" date="2023-11" db="EMBL/GenBank/DDBJ databases">
        <title>Genome assemblies of two species of porcelain crab, Petrolisthes cinctipes and Petrolisthes manimaculis (Anomura: Porcellanidae).</title>
        <authorList>
            <person name="Angst P."/>
        </authorList>
    </citation>
    <scope>NUCLEOTIDE SEQUENCE</scope>
    <source>
        <strain evidence="1">PB745_02</strain>
        <tissue evidence="1">Gill</tissue>
    </source>
</reference>
<dbReference type="Proteomes" id="UP001292094">
    <property type="component" value="Unassembled WGS sequence"/>
</dbReference>
<evidence type="ECO:0000313" key="2">
    <source>
        <dbReference type="Proteomes" id="UP001292094"/>
    </source>
</evidence>
<sequence length="534" mass="62209">MWLRYKVTDVKMMNIMRPILQICLSPYKRTSTTNKMSVRQAKYFNSTGVETERIARVTHGSRSTTASVLCHHYNDLGSKRIAQNFIQEFPKIKNVEKSDLNKRLAALRWHGYTWPEVRDYREVLLLTPSQLQGRITLLKDLCIPHPLLHHVLLINRYLEFPITKLRELCIYTTDTEVFGSLLTQAMKDLQLPQDVVEDFCRVYQGRDTATPKELYMYLLKQYLAIRFNRGISEIEECLTPYFYPCWSLREYVKICNLLIDSMGLDFSEVRERQSLLVIDAENAERMLERCPSIGGSPIVDIIRCFPKLLFIPYPDVLARIDLLEGYQVTDFTFTKHTLLMFSSRKLSRLEIRLRSLSHLPEWEVIKMSQMLFPLLVHKDSIKRLLAISQSGQVIYKLATVMKQGDEVIKRKLNWVPSPELITYLSHELDISTGDTKTLLSDGFYLPYGIGNAKKVLSLLFDFGFTREQIMIGLPTLCLESGIVEQALKSFHHHPSAQPFTKWMDNPFILHLLGYIIKKDFLHPDASFRKRNREE</sequence>
<proteinExistence type="predicted"/>
<dbReference type="EMBL" id="JAWZYT010002151">
    <property type="protein sequence ID" value="KAK4306318.1"/>
    <property type="molecule type" value="Genomic_DNA"/>
</dbReference>
<protein>
    <submittedName>
        <fullName evidence="1">Uncharacterized protein</fullName>
    </submittedName>
</protein>
<accession>A0AAE1U192</accession>
<evidence type="ECO:0000313" key="1">
    <source>
        <dbReference type="EMBL" id="KAK4306318.1"/>
    </source>
</evidence>